<dbReference type="CDD" id="cd00616">
    <property type="entry name" value="AHBA_syn"/>
    <property type="match status" value="1"/>
</dbReference>
<evidence type="ECO:0000256" key="4">
    <source>
        <dbReference type="SAM" id="MobiDB-lite"/>
    </source>
</evidence>
<sequence>MQQPCLAGSGRRPRPGVGIERPASSQEVPSVTHPDTQPPFLVFGAPCIEEAEIAEVEACLRSGWLGTGPRVAQFERDFAHWRGVLPSQVAAVNSCTAALHVSMVAANLEPGSEVITTPLTFCATVNAILHAGLTPVLADVDPVTQNIDPDAIEAAITPRTRAIVPVHFAGRPCAMDRIMAIANKHGLTVIEDCAHAIESEFQGQPVGTFGDFGCFSFYVTKNVVTGEGGMILGRDEERIARARILALHGMSKDAWHRFGDQGYRHYQVVECGFKYNMMDLQAAIGIHQLARVESNWQRRRQLWQRYDEALADLPIGLPAHPAEGTRHGYHLYTVMIDAARCGVDRDSFLDATNAMGIGTGVHYLSVPEHPYYQQRFGWRPEQWPVAMRLGRQTVSLPLSPAMSDEDAERVIDALPSVLRA</sequence>
<proteinExistence type="inferred from homology"/>
<accession>A0ABS2JR96</accession>
<keyword evidence="5" id="KW-0032">Aminotransferase</keyword>
<dbReference type="Gene3D" id="3.40.640.10">
    <property type="entry name" value="Type I PLP-dependent aspartate aminotransferase-like (Major domain)"/>
    <property type="match status" value="1"/>
</dbReference>
<protein>
    <submittedName>
        <fullName evidence="5">DegT/DnrJ/EryC1/StrS family aminotransferase</fullName>
    </submittedName>
</protein>
<evidence type="ECO:0000313" key="5">
    <source>
        <dbReference type="EMBL" id="MBM7120578.1"/>
    </source>
</evidence>
<comment type="similarity">
    <text evidence="2 3">Belongs to the DegT/DnrJ/EryC1 family.</text>
</comment>
<feature type="region of interest" description="Disordered" evidence="4">
    <location>
        <begin position="1"/>
        <end position="37"/>
    </location>
</feature>
<dbReference type="PANTHER" id="PTHR30244:SF34">
    <property type="entry name" value="DTDP-4-AMINO-4,6-DIDEOXYGALACTOSE TRANSAMINASE"/>
    <property type="match status" value="1"/>
</dbReference>
<dbReference type="GO" id="GO:0008483">
    <property type="term" value="F:transaminase activity"/>
    <property type="evidence" value="ECO:0007669"/>
    <property type="project" value="UniProtKB-KW"/>
</dbReference>
<dbReference type="SUPFAM" id="SSF53383">
    <property type="entry name" value="PLP-dependent transferases"/>
    <property type="match status" value="1"/>
</dbReference>
<dbReference type="Gene3D" id="3.90.1150.10">
    <property type="entry name" value="Aspartate Aminotransferase, domain 1"/>
    <property type="match status" value="1"/>
</dbReference>
<evidence type="ECO:0000256" key="1">
    <source>
        <dbReference type="ARBA" id="ARBA00022898"/>
    </source>
</evidence>
<dbReference type="InterPro" id="IPR015424">
    <property type="entry name" value="PyrdxlP-dep_Trfase"/>
</dbReference>
<feature type="compositionally biased region" description="Polar residues" evidence="4">
    <location>
        <begin position="23"/>
        <end position="35"/>
    </location>
</feature>
<dbReference type="PIRSF" id="PIRSF000390">
    <property type="entry name" value="PLP_StrS"/>
    <property type="match status" value="1"/>
</dbReference>
<dbReference type="Pfam" id="PF01041">
    <property type="entry name" value="DegT_DnrJ_EryC1"/>
    <property type="match status" value="1"/>
</dbReference>
<dbReference type="Proteomes" id="UP001430065">
    <property type="component" value="Unassembled WGS sequence"/>
</dbReference>
<dbReference type="PANTHER" id="PTHR30244">
    <property type="entry name" value="TRANSAMINASE"/>
    <property type="match status" value="1"/>
</dbReference>
<dbReference type="InterPro" id="IPR015422">
    <property type="entry name" value="PyrdxlP-dep_Trfase_small"/>
</dbReference>
<dbReference type="InterPro" id="IPR000653">
    <property type="entry name" value="DegT/StrS_aminotransferase"/>
</dbReference>
<comment type="caution">
    <text evidence="5">The sequence shown here is derived from an EMBL/GenBank/DDBJ whole genome shotgun (WGS) entry which is preliminary data.</text>
</comment>
<evidence type="ECO:0000313" key="6">
    <source>
        <dbReference type="Proteomes" id="UP001430065"/>
    </source>
</evidence>
<dbReference type="InterPro" id="IPR015421">
    <property type="entry name" value="PyrdxlP-dep_Trfase_major"/>
</dbReference>
<dbReference type="EMBL" id="JADIKC010000003">
    <property type="protein sequence ID" value="MBM7120578.1"/>
    <property type="molecule type" value="Genomic_DNA"/>
</dbReference>
<evidence type="ECO:0000256" key="3">
    <source>
        <dbReference type="RuleBase" id="RU004508"/>
    </source>
</evidence>
<keyword evidence="1 3" id="KW-0663">Pyridoxal phosphate</keyword>
<evidence type="ECO:0000256" key="2">
    <source>
        <dbReference type="ARBA" id="ARBA00037999"/>
    </source>
</evidence>
<reference evidence="5 6" key="1">
    <citation type="submission" date="2020-10" db="EMBL/GenBank/DDBJ databases">
        <title>Phylogeny of dyella-like bacteria.</title>
        <authorList>
            <person name="Fu J."/>
        </authorList>
    </citation>
    <scope>NUCLEOTIDE SEQUENCE [LARGE SCALE GENOMIC DNA]</scope>
    <source>
        <strain evidence="5 6">THG-B117</strain>
    </source>
</reference>
<organism evidence="5 6">
    <name type="scientific">Dyella kyungheensis</name>
    <dbReference type="NCBI Taxonomy" id="1242174"/>
    <lineage>
        <taxon>Bacteria</taxon>
        <taxon>Pseudomonadati</taxon>
        <taxon>Pseudomonadota</taxon>
        <taxon>Gammaproteobacteria</taxon>
        <taxon>Lysobacterales</taxon>
        <taxon>Rhodanobacteraceae</taxon>
        <taxon>Dyella</taxon>
    </lineage>
</organism>
<keyword evidence="6" id="KW-1185">Reference proteome</keyword>
<name>A0ABS2JR96_9GAMM</name>
<gene>
    <name evidence="5" type="ORF">ISP20_05315</name>
</gene>
<keyword evidence="5" id="KW-0808">Transferase</keyword>